<feature type="non-terminal residue" evidence="1">
    <location>
        <position position="1"/>
    </location>
</feature>
<organism evidence="1 2">
    <name type="scientific">Pristionchus mayeri</name>
    <dbReference type="NCBI Taxonomy" id="1317129"/>
    <lineage>
        <taxon>Eukaryota</taxon>
        <taxon>Metazoa</taxon>
        <taxon>Ecdysozoa</taxon>
        <taxon>Nematoda</taxon>
        <taxon>Chromadorea</taxon>
        <taxon>Rhabditida</taxon>
        <taxon>Rhabditina</taxon>
        <taxon>Diplogasteromorpha</taxon>
        <taxon>Diplogasteroidea</taxon>
        <taxon>Neodiplogasteridae</taxon>
        <taxon>Pristionchus</taxon>
    </lineage>
</organism>
<dbReference type="EMBL" id="BTRK01000005">
    <property type="protein sequence ID" value="GMR53802.1"/>
    <property type="molecule type" value="Genomic_DNA"/>
</dbReference>
<reference evidence="2" key="1">
    <citation type="submission" date="2022-10" db="EMBL/GenBank/DDBJ databases">
        <title>Genome assembly of Pristionchus species.</title>
        <authorList>
            <person name="Yoshida K."/>
            <person name="Sommer R.J."/>
        </authorList>
    </citation>
    <scope>NUCLEOTIDE SEQUENCE [LARGE SCALE GENOMIC DNA]</scope>
    <source>
        <strain evidence="2">RS5460</strain>
    </source>
</reference>
<comment type="caution">
    <text evidence="1">The sequence shown here is derived from an EMBL/GenBank/DDBJ whole genome shotgun (WGS) entry which is preliminary data.</text>
</comment>
<keyword evidence="2" id="KW-1185">Reference proteome</keyword>
<gene>
    <name evidence="1" type="ORF">PMAYCL1PPCAC_23997</name>
</gene>
<accession>A0AAN5I644</accession>
<evidence type="ECO:0000313" key="2">
    <source>
        <dbReference type="Proteomes" id="UP001328107"/>
    </source>
</evidence>
<dbReference type="AlphaFoldDB" id="A0AAN5I644"/>
<sequence length="77" mass="9029">DRSGFNTLHLTRFSSYEKHFSWQVRTAIELEVSESPLILTAIEKEAAEAGEEMEEKGGDEMEERRRLQMHTAIEWME</sequence>
<proteinExistence type="predicted"/>
<name>A0AAN5I644_9BILA</name>
<protein>
    <submittedName>
        <fullName evidence="1">Uncharacterized protein</fullName>
    </submittedName>
</protein>
<dbReference type="Proteomes" id="UP001328107">
    <property type="component" value="Unassembled WGS sequence"/>
</dbReference>
<evidence type="ECO:0000313" key="1">
    <source>
        <dbReference type="EMBL" id="GMR53802.1"/>
    </source>
</evidence>
<feature type="non-terminal residue" evidence="1">
    <location>
        <position position="77"/>
    </location>
</feature>